<reference evidence="1" key="1">
    <citation type="submission" date="2021-02" db="EMBL/GenBank/DDBJ databases">
        <title>Genome sequence of Rhodospirillales sp. strain TMPK1 isolated from soil.</title>
        <authorList>
            <person name="Nakai R."/>
            <person name="Kusada H."/>
            <person name="Tamaki H."/>
        </authorList>
    </citation>
    <scope>NUCLEOTIDE SEQUENCE</scope>
    <source>
        <strain evidence="1">TMPK1</strain>
    </source>
</reference>
<dbReference type="Proteomes" id="UP000681075">
    <property type="component" value="Unassembled WGS sequence"/>
</dbReference>
<accession>A0A8S8XHJ8</accession>
<protein>
    <recommendedName>
        <fullName evidence="3">HEPN/Toprim N-terminal domain-containing protein</fullName>
    </recommendedName>
</protein>
<evidence type="ECO:0008006" key="3">
    <source>
        <dbReference type="Google" id="ProtNLM"/>
    </source>
</evidence>
<dbReference type="AlphaFoldDB" id="A0A8S8XHJ8"/>
<gene>
    <name evidence="1" type="ORF">TMPK1_29220</name>
</gene>
<dbReference type="EMBL" id="BOPV01000001">
    <property type="protein sequence ID" value="GIL40685.1"/>
    <property type="molecule type" value="Genomic_DNA"/>
</dbReference>
<comment type="caution">
    <text evidence="1">The sequence shown here is derived from an EMBL/GenBank/DDBJ whole genome shotgun (WGS) entry which is preliminary data.</text>
</comment>
<organism evidence="1 2">
    <name type="scientific">Roseiterribacter gracilis</name>
    <dbReference type="NCBI Taxonomy" id="2812848"/>
    <lineage>
        <taxon>Bacteria</taxon>
        <taxon>Pseudomonadati</taxon>
        <taxon>Pseudomonadota</taxon>
        <taxon>Alphaproteobacteria</taxon>
        <taxon>Rhodospirillales</taxon>
        <taxon>Roseiterribacteraceae</taxon>
        <taxon>Roseiterribacter</taxon>
    </lineage>
</organism>
<evidence type="ECO:0000313" key="1">
    <source>
        <dbReference type="EMBL" id="GIL40685.1"/>
    </source>
</evidence>
<sequence length="410" mass="46415">MTSTDLYLDQIRTDILDHLDPSYFEVLFSRSDYYSRSRKTAHPDVRTCLRETYEDAPEYRYLLSSAEIVRERLAIQGYTADRMSRAWSEARDMRVEFLKKLVGSIGGSIATEAAVLAKISYAEWQQALAARERARFEGGPFPHEGFDLEGVFSQEPLFDVFAALAVRLDALKPTSVWVDLTELYDAYEFDPSATFHENLERSAEPFEADGGKIIILTEGTTDQRIISAAMRAFYPEFADAYQFIDFEAFRIEGGASPLARMVKSFASVRMQSRMLAIFDNDAAGAEALMSLRKITLPPNLRAMCLPDLAMARSYPTEGPEGLRLMDVNGRACSIEMFLGRSSLATKGGKFRPVRWSQWNKAAGRYQGELDDKFDVMKRFLSDLNQTPRKLRCRYPDMCDLLGSIFGAFKS</sequence>
<keyword evidence="2" id="KW-1185">Reference proteome</keyword>
<proteinExistence type="predicted"/>
<evidence type="ECO:0000313" key="2">
    <source>
        <dbReference type="Proteomes" id="UP000681075"/>
    </source>
</evidence>
<dbReference type="RefSeq" id="WP_420243851.1">
    <property type="nucleotide sequence ID" value="NZ_BOPV01000001.1"/>
</dbReference>
<name>A0A8S8XHJ8_9PROT</name>